<dbReference type="PROSITE" id="PS50850">
    <property type="entry name" value="MFS"/>
    <property type="match status" value="1"/>
</dbReference>
<dbReference type="Gene3D" id="1.20.1250.20">
    <property type="entry name" value="MFS general substrate transporter like domains"/>
    <property type="match status" value="2"/>
</dbReference>
<feature type="transmembrane region" description="Helical" evidence="3">
    <location>
        <begin position="42"/>
        <end position="64"/>
    </location>
</feature>
<evidence type="ECO:0000259" key="4">
    <source>
        <dbReference type="PROSITE" id="PS50850"/>
    </source>
</evidence>
<feature type="compositionally biased region" description="Basic and acidic residues" evidence="2">
    <location>
        <begin position="306"/>
        <end position="315"/>
    </location>
</feature>
<dbReference type="GO" id="GO:0016020">
    <property type="term" value="C:membrane"/>
    <property type="evidence" value="ECO:0007669"/>
    <property type="project" value="UniProtKB-SubCell"/>
</dbReference>
<organism evidence="5 6">
    <name type="scientific">Elysia marginata</name>
    <dbReference type="NCBI Taxonomy" id="1093978"/>
    <lineage>
        <taxon>Eukaryota</taxon>
        <taxon>Metazoa</taxon>
        <taxon>Spiralia</taxon>
        <taxon>Lophotrochozoa</taxon>
        <taxon>Mollusca</taxon>
        <taxon>Gastropoda</taxon>
        <taxon>Heterobranchia</taxon>
        <taxon>Euthyneura</taxon>
        <taxon>Panpulmonata</taxon>
        <taxon>Sacoglossa</taxon>
        <taxon>Placobranchoidea</taxon>
        <taxon>Plakobranchidae</taxon>
        <taxon>Elysia</taxon>
    </lineage>
</organism>
<dbReference type="InterPro" id="IPR036259">
    <property type="entry name" value="MFS_trans_sf"/>
</dbReference>
<gene>
    <name evidence="5" type="ORF">ElyMa_003164100</name>
</gene>
<dbReference type="GO" id="GO:0008028">
    <property type="term" value="F:monocarboxylic acid transmembrane transporter activity"/>
    <property type="evidence" value="ECO:0007669"/>
    <property type="project" value="TreeGrafter"/>
</dbReference>
<dbReference type="InterPro" id="IPR011701">
    <property type="entry name" value="MFS"/>
</dbReference>
<keyword evidence="3" id="KW-0812">Transmembrane</keyword>
<evidence type="ECO:0000256" key="1">
    <source>
        <dbReference type="ARBA" id="ARBA00004141"/>
    </source>
</evidence>
<feature type="transmembrane region" description="Helical" evidence="3">
    <location>
        <begin position="325"/>
        <end position="350"/>
    </location>
</feature>
<feature type="transmembrane region" description="Helical" evidence="3">
    <location>
        <begin position="427"/>
        <end position="449"/>
    </location>
</feature>
<evidence type="ECO:0000313" key="5">
    <source>
        <dbReference type="EMBL" id="GFS14482.1"/>
    </source>
</evidence>
<feature type="region of interest" description="Disordered" evidence="2">
    <location>
        <begin position="296"/>
        <end position="320"/>
    </location>
</feature>
<protein>
    <submittedName>
        <fullName evidence="5">Monocarboxylate transporter</fullName>
    </submittedName>
</protein>
<dbReference type="SUPFAM" id="SSF103473">
    <property type="entry name" value="MFS general substrate transporter"/>
    <property type="match status" value="1"/>
</dbReference>
<dbReference type="InterPro" id="IPR020846">
    <property type="entry name" value="MFS_dom"/>
</dbReference>
<dbReference type="InterPro" id="IPR050327">
    <property type="entry name" value="Proton-linked_MCT"/>
</dbReference>
<feature type="region of interest" description="Disordered" evidence="2">
    <location>
        <begin position="219"/>
        <end position="275"/>
    </location>
</feature>
<dbReference type="CDD" id="cd17352">
    <property type="entry name" value="MFS_MCT_SLC16"/>
    <property type="match status" value="1"/>
</dbReference>
<feature type="domain" description="Major facilitator superfamily (MFS) profile" evidence="4">
    <location>
        <begin position="335"/>
        <end position="532"/>
    </location>
</feature>
<evidence type="ECO:0000256" key="2">
    <source>
        <dbReference type="SAM" id="MobiDB-lite"/>
    </source>
</evidence>
<feature type="transmembrane region" description="Helical" evidence="3">
    <location>
        <begin position="490"/>
        <end position="510"/>
    </location>
</feature>
<evidence type="ECO:0000256" key="3">
    <source>
        <dbReference type="SAM" id="Phobius"/>
    </source>
</evidence>
<comment type="subcellular location">
    <subcellularLocation>
        <location evidence="1">Membrane</location>
        <topology evidence="1">Multi-pass membrane protein</topology>
    </subcellularLocation>
</comment>
<sequence>MPGTKAGCHGIHILVVGGIKALGVLIVEIRDRFDFISAKEMGLVQGLTFTLMMGLGLFTNMLAVRFSSRSVVFLGGLMCCAGFVMTAFITEFWMIYFTYSLTVGVGFGLAYAPSLVFVGSHFKERRSLANGLSMCGSGIGSFTLPNLMRALLHEYGLPGCCMLMGAIMLHVCICGLLFRPHANYKKKPRIPESQPGLLINDMPSSRSVVSAEDFTDEVDRAQNCATTDKETEESGNGSKDLNDLKGSIQGSDESSDESDYNKIGQVDTNCDESGGQAAYEKQPLLQTSINKSHAKSYIAPRTSPVENDKEADASKKSPKGAGQRIFDWSLLTNPTLFLFLIFNFFVGVAYPNIFFMLPIHAENIGEDRDSAALLLSFIGITDLFGRLFIGWFTDLKLFERRYALVACAFISGLLNLSVPYLKSFETLTAYTLGYGFCAGSYITLIPVVLTDSLGPEKLPSSFGMVTMALASTLIPAPLVCGEIRDATGSWDYAFVFAGISAVFGSLVPLLQPCVQRNPARRETDNSKCTSEV</sequence>
<feature type="transmembrane region" description="Helical" evidence="3">
    <location>
        <begin position="127"/>
        <end position="144"/>
    </location>
</feature>
<dbReference type="AlphaFoldDB" id="A0AAV4IZ64"/>
<dbReference type="Pfam" id="PF07690">
    <property type="entry name" value="MFS_1"/>
    <property type="match status" value="1"/>
</dbReference>
<feature type="transmembrane region" description="Helical" evidence="3">
    <location>
        <begin position="96"/>
        <end position="118"/>
    </location>
</feature>
<evidence type="ECO:0000313" key="6">
    <source>
        <dbReference type="Proteomes" id="UP000762676"/>
    </source>
</evidence>
<feature type="transmembrane region" description="Helical" evidence="3">
    <location>
        <begin position="156"/>
        <end position="178"/>
    </location>
</feature>
<feature type="transmembrane region" description="Helical" evidence="3">
    <location>
        <begin position="71"/>
        <end position="90"/>
    </location>
</feature>
<keyword evidence="3" id="KW-1133">Transmembrane helix</keyword>
<keyword evidence="6" id="KW-1185">Reference proteome</keyword>
<dbReference type="PANTHER" id="PTHR11360:SF284">
    <property type="entry name" value="EG:103B4.3 PROTEIN-RELATED"/>
    <property type="match status" value="1"/>
</dbReference>
<reference evidence="5 6" key="1">
    <citation type="journal article" date="2021" name="Elife">
        <title>Chloroplast acquisition without the gene transfer in kleptoplastic sea slugs, Plakobranchus ocellatus.</title>
        <authorList>
            <person name="Maeda T."/>
            <person name="Takahashi S."/>
            <person name="Yoshida T."/>
            <person name="Shimamura S."/>
            <person name="Takaki Y."/>
            <person name="Nagai Y."/>
            <person name="Toyoda A."/>
            <person name="Suzuki Y."/>
            <person name="Arimoto A."/>
            <person name="Ishii H."/>
            <person name="Satoh N."/>
            <person name="Nishiyama T."/>
            <person name="Hasebe M."/>
            <person name="Maruyama T."/>
            <person name="Minagawa J."/>
            <person name="Obokata J."/>
            <person name="Shigenobu S."/>
        </authorList>
    </citation>
    <scope>NUCLEOTIDE SEQUENCE [LARGE SCALE GENOMIC DNA]</scope>
</reference>
<keyword evidence="3" id="KW-0472">Membrane</keyword>
<feature type="transmembrane region" description="Helical" evidence="3">
    <location>
        <begin position="461"/>
        <end position="478"/>
    </location>
</feature>
<feature type="transmembrane region" description="Helical" evidence="3">
    <location>
        <begin position="370"/>
        <end position="389"/>
    </location>
</feature>
<proteinExistence type="predicted"/>
<feature type="transmembrane region" description="Helical" evidence="3">
    <location>
        <begin position="12"/>
        <end position="30"/>
    </location>
</feature>
<feature type="transmembrane region" description="Helical" evidence="3">
    <location>
        <begin position="401"/>
        <end position="421"/>
    </location>
</feature>
<dbReference type="EMBL" id="BMAT01006528">
    <property type="protein sequence ID" value="GFS14482.1"/>
    <property type="molecule type" value="Genomic_DNA"/>
</dbReference>
<dbReference type="PANTHER" id="PTHR11360">
    <property type="entry name" value="MONOCARBOXYLATE TRANSPORTER"/>
    <property type="match status" value="1"/>
</dbReference>
<dbReference type="Proteomes" id="UP000762676">
    <property type="component" value="Unassembled WGS sequence"/>
</dbReference>
<accession>A0AAV4IZ64</accession>
<name>A0AAV4IZ64_9GAST</name>
<comment type="caution">
    <text evidence="5">The sequence shown here is derived from an EMBL/GenBank/DDBJ whole genome shotgun (WGS) entry which is preliminary data.</text>
</comment>